<reference evidence="2 3" key="1">
    <citation type="submission" date="2012-06" db="EMBL/GenBank/DDBJ databases">
        <title>Complete sequence of Thiocystis violascens DSM 198.</title>
        <authorList>
            <consortium name="US DOE Joint Genome Institute"/>
            <person name="Lucas S."/>
            <person name="Han J."/>
            <person name="Lapidus A."/>
            <person name="Cheng J.-F."/>
            <person name="Goodwin L."/>
            <person name="Pitluck S."/>
            <person name="Peters L."/>
            <person name="Ovchinnikova G."/>
            <person name="Teshima H."/>
            <person name="Detter J.C."/>
            <person name="Han C."/>
            <person name="Tapia R."/>
            <person name="Land M."/>
            <person name="Hauser L."/>
            <person name="Kyrpides N."/>
            <person name="Ivanova N."/>
            <person name="Pagani I."/>
            <person name="Vogl K."/>
            <person name="Liu Z."/>
            <person name="Frigaard N.-U."/>
            <person name="Bryant D."/>
            <person name="Woyke T."/>
        </authorList>
    </citation>
    <scope>NUCLEOTIDE SEQUENCE [LARGE SCALE GENOMIC DNA]</scope>
    <source>
        <strain evidence="3">ATCC 17096 / DSM 198 / 6111</strain>
    </source>
</reference>
<protein>
    <recommendedName>
        <fullName evidence="4">PEP-CTERM exosortase interaction domain-containing protein</fullName>
    </recommendedName>
</protein>
<dbReference type="HOGENOM" id="CLU_1189477_0_0_6"/>
<sequence>MMKKYALLALALTATGMFAATPASATTLYTPWQEINWSTPTLNTQIALLYDGFDASLGTLTSVHFQFTLVETLNNIAFVIPGFGNQIVGNPTPLTATATIFASGAGGLLTSTNVLTTPGFIGTVLDNSSINIVGTASVNTTIATDLYSHSADLSGYIGGPKTVTITLNSSGTQSGSVTNWVLAGNTGSASGTASIRYDYVTAIREPAILGLLGIGLIGLATASRRVFVQHRVG</sequence>
<dbReference type="EMBL" id="CP003154">
    <property type="protein sequence ID" value="AFL75890.1"/>
    <property type="molecule type" value="Genomic_DNA"/>
</dbReference>
<dbReference type="RefSeq" id="WP_014780276.1">
    <property type="nucleotide sequence ID" value="NC_018012.1"/>
</dbReference>
<feature type="chain" id="PRO_5003683233" description="PEP-CTERM exosortase interaction domain-containing protein" evidence="1">
    <location>
        <begin position="26"/>
        <end position="233"/>
    </location>
</feature>
<evidence type="ECO:0008006" key="4">
    <source>
        <dbReference type="Google" id="ProtNLM"/>
    </source>
</evidence>
<evidence type="ECO:0000256" key="1">
    <source>
        <dbReference type="SAM" id="SignalP"/>
    </source>
</evidence>
<keyword evidence="1" id="KW-0732">Signal</keyword>
<evidence type="ECO:0000313" key="3">
    <source>
        <dbReference type="Proteomes" id="UP000006062"/>
    </source>
</evidence>
<feature type="signal peptide" evidence="1">
    <location>
        <begin position="1"/>
        <end position="25"/>
    </location>
</feature>
<keyword evidence="3" id="KW-1185">Reference proteome</keyword>
<proteinExistence type="predicted"/>
<gene>
    <name evidence="2" type="ordered locus">Thivi_4067</name>
</gene>
<accession>I3YFX2</accession>
<dbReference type="Proteomes" id="UP000006062">
    <property type="component" value="Chromosome"/>
</dbReference>
<organism evidence="2 3">
    <name type="scientific">Thiocystis violascens (strain ATCC 17096 / DSM 198 / 6111)</name>
    <name type="common">Chromatium violascens</name>
    <dbReference type="NCBI Taxonomy" id="765911"/>
    <lineage>
        <taxon>Bacteria</taxon>
        <taxon>Pseudomonadati</taxon>
        <taxon>Pseudomonadota</taxon>
        <taxon>Gammaproteobacteria</taxon>
        <taxon>Chromatiales</taxon>
        <taxon>Chromatiaceae</taxon>
        <taxon>Thiocystis</taxon>
    </lineage>
</organism>
<evidence type="ECO:0000313" key="2">
    <source>
        <dbReference type="EMBL" id="AFL75890.1"/>
    </source>
</evidence>
<dbReference type="NCBIfam" id="NF033208">
    <property type="entry name" value="choice_anch_E"/>
    <property type="match status" value="1"/>
</dbReference>
<name>I3YFX2_THIV6</name>
<dbReference type="eggNOG" id="ENOG5034BVX">
    <property type="taxonomic scope" value="Bacteria"/>
</dbReference>
<dbReference type="AlphaFoldDB" id="I3YFX2"/>
<dbReference type="KEGG" id="tvi:Thivi_4067"/>